<sequence length="135" mass="15169">MLKRFINDESGELITTFIISVFISLILLGCGVTGMQYSIIKSNLKNGANETLQVMKLENGADTKTHQIFNDFMRSYGMDPTKITFTATPKMVQRGDRVEITVSTPYKLWILKVLGYDQEVTITAQASGLAHKFIR</sequence>
<accession>A0A1X9T494</accession>
<dbReference type="AlphaFoldDB" id="A0A1X9T494"/>
<protein>
    <recommendedName>
        <fullName evidence="4">DUF4320 domain-containing protein</fullName>
    </recommendedName>
</protein>
<geneLocation type="plasmid" evidence="2 3">
    <name>unnamed1</name>
</geneLocation>
<keyword evidence="1" id="KW-1133">Transmembrane helix</keyword>
<keyword evidence="1" id="KW-0812">Transmembrane</keyword>
<evidence type="ECO:0000256" key="1">
    <source>
        <dbReference type="SAM" id="Phobius"/>
    </source>
</evidence>
<dbReference type="InterPro" id="IPR025469">
    <property type="entry name" value="DUF4320"/>
</dbReference>
<evidence type="ECO:0008006" key="4">
    <source>
        <dbReference type="Google" id="ProtNLM"/>
    </source>
</evidence>
<keyword evidence="2" id="KW-0614">Plasmid</keyword>
<keyword evidence="1" id="KW-0472">Membrane</keyword>
<keyword evidence="3" id="KW-1185">Reference proteome</keyword>
<dbReference type="PROSITE" id="PS51257">
    <property type="entry name" value="PROKAR_LIPOPROTEIN"/>
    <property type="match status" value="1"/>
</dbReference>
<dbReference type="KEGG" id="pbv:AR543_p0133"/>
<gene>
    <name evidence="2" type="ORF">AR543_p0133</name>
</gene>
<evidence type="ECO:0000313" key="3">
    <source>
        <dbReference type="Proteomes" id="UP000078148"/>
    </source>
</evidence>
<name>A0A1X9T494_9BACL</name>
<dbReference type="Pfam" id="PF14208">
    <property type="entry name" value="DUF4320"/>
    <property type="match status" value="1"/>
</dbReference>
<dbReference type="Proteomes" id="UP000078148">
    <property type="component" value="Plasmid unnamed1"/>
</dbReference>
<feature type="transmembrane region" description="Helical" evidence="1">
    <location>
        <begin position="13"/>
        <end position="35"/>
    </location>
</feature>
<dbReference type="EMBL" id="CP021170">
    <property type="protein sequence ID" value="ARR10741.1"/>
    <property type="molecule type" value="Genomic_DNA"/>
</dbReference>
<proteinExistence type="predicted"/>
<reference evidence="2 3" key="1">
    <citation type="journal article" date="2016" name="Int. J. Syst. Evol. Microbiol.">
        <title>Paenibacillus damxungensis sp. nov., isolated from raw yak (Bos grunniens) milk.</title>
        <authorList>
            <person name="Wu Z."/>
            <person name="Gao C."/>
            <person name="Han J."/>
            <person name="Liu Z."/>
        </authorList>
    </citation>
    <scope>NUCLEOTIDE SEQUENCE [LARGE SCALE GENOMIC DNA]</scope>
    <source>
        <strain evidence="2 3">BD3526</strain>
        <plasmid evidence="2 3">unnamed1</plasmid>
    </source>
</reference>
<evidence type="ECO:0000313" key="2">
    <source>
        <dbReference type="EMBL" id="ARR10741.1"/>
    </source>
</evidence>
<organism evidence="2 3">
    <name type="scientific">Paenibacillus bovis</name>
    <dbReference type="NCBI Taxonomy" id="1616788"/>
    <lineage>
        <taxon>Bacteria</taxon>
        <taxon>Bacillati</taxon>
        <taxon>Bacillota</taxon>
        <taxon>Bacilli</taxon>
        <taxon>Bacillales</taxon>
        <taxon>Paenibacillaceae</taxon>
        <taxon>Paenibacillus</taxon>
    </lineage>
</organism>